<name>A0A1G8IIE4_9BACI</name>
<dbReference type="Proteomes" id="UP000199163">
    <property type="component" value="Unassembled WGS sequence"/>
</dbReference>
<protein>
    <submittedName>
        <fullName evidence="1">Uncharacterized protein</fullName>
    </submittedName>
</protein>
<evidence type="ECO:0000313" key="1">
    <source>
        <dbReference type="EMBL" id="SDI18602.1"/>
    </source>
</evidence>
<reference evidence="1 2" key="1">
    <citation type="submission" date="2016-10" db="EMBL/GenBank/DDBJ databases">
        <authorList>
            <person name="de Groot N.N."/>
        </authorList>
    </citation>
    <scope>NUCLEOTIDE SEQUENCE [LARGE SCALE GENOMIC DNA]</scope>
    <source>
        <strain evidence="1 2">DSM 21632</strain>
    </source>
</reference>
<dbReference type="OrthoDB" id="2938330at2"/>
<accession>A0A1G8IIE4</accession>
<dbReference type="AlphaFoldDB" id="A0A1G8IIE4"/>
<dbReference type="STRING" id="568899.SAMN05192534_12432"/>
<organism evidence="1 2">
    <name type="scientific">Alteribacillus persepolensis</name>
    <dbReference type="NCBI Taxonomy" id="568899"/>
    <lineage>
        <taxon>Bacteria</taxon>
        <taxon>Bacillati</taxon>
        <taxon>Bacillota</taxon>
        <taxon>Bacilli</taxon>
        <taxon>Bacillales</taxon>
        <taxon>Bacillaceae</taxon>
        <taxon>Alteribacillus</taxon>
    </lineage>
</organism>
<proteinExistence type="predicted"/>
<evidence type="ECO:0000313" key="2">
    <source>
        <dbReference type="Proteomes" id="UP000199163"/>
    </source>
</evidence>
<sequence>MNFWAIGFLYQEDVWYDLEKKEDSLDLRSTCFLPTQEMAQQIIDDELSIQYVPVKIEIESMNKGVWSWSRGTVSHWD</sequence>
<dbReference type="EMBL" id="FNDK01000024">
    <property type="protein sequence ID" value="SDI18602.1"/>
    <property type="molecule type" value="Genomic_DNA"/>
</dbReference>
<keyword evidence="2" id="KW-1185">Reference proteome</keyword>
<dbReference type="RefSeq" id="WP_091275756.1">
    <property type="nucleotide sequence ID" value="NZ_FNDK01000024.1"/>
</dbReference>
<gene>
    <name evidence="1" type="ORF">SAMN05192534_12432</name>
</gene>